<dbReference type="CDD" id="cd01639">
    <property type="entry name" value="IMPase"/>
    <property type="match status" value="1"/>
</dbReference>
<dbReference type="InterPro" id="IPR000760">
    <property type="entry name" value="Inositol_monophosphatase-like"/>
</dbReference>
<dbReference type="GO" id="GO:0006020">
    <property type="term" value="P:inositol metabolic process"/>
    <property type="evidence" value="ECO:0007669"/>
    <property type="project" value="TreeGrafter"/>
</dbReference>
<dbReference type="PANTHER" id="PTHR20854:SF25">
    <property type="entry name" value="INOSITOL-1-MONOPHOSPHATASE"/>
    <property type="match status" value="1"/>
</dbReference>
<evidence type="ECO:0000256" key="2">
    <source>
        <dbReference type="ARBA" id="ARBA00005152"/>
    </source>
</evidence>
<dbReference type="InterPro" id="IPR020550">
    <property type="entry name" value="Inositol_monophosphatase_CS"/>
</dbReference>
<evidence type="ECO:0000256" key="6">
    <source>
        <dbReference type="ARBA" id="ARBA00022842"/>
    </source>
</evidence>
<dbReference type="PRINTS" id="PR00378">
    <property type="entry name" value="LIIMPHPHTASE"/>
</dbReference>
<comment type="similarity">
    <text evidence="3 8">Belongs to the inositol monophosphatase superfamily.</text>
</comment>
<evidence type="ECO:0000256" key="8">
    <source>
        <dbReference type="RuleBase" id="RU364068"/>
    </source>
</evidence>
<evidence type="ECO:0000256" key="3">
    <source>
        <dbReference type="ARBA" id="ARBA00009759"/>
    </source>
</evidence>
<dbReference type="PANTHER" id="PTHR20854">
    <property type="entry name" value="INOSITOL MONOPHOSPHATASE"/>
    <property type="match status" value="1"/>
</dbReference>
<dbReference type="FunFam" id="3.30.540.10:FF:000004">
    <property type="entry name" value="Inositol-1-monophosphatase"/>
    <property type="match status" value="1"/>
</dbReference>
<dbReference type="Gene3D" id="3.30.540.10">
    <property type="entry name" value="Fructose-1,6-Bisphosphatase, subunit A, domain 1"/>
    <property type="match status" value="1"/>
</dbReference>
<dbReference type="PRINTS" id="PR00377">
    <property type="entry name" value="IMPHPHTASES"/>
</dbReference>
<comment type="catalytic activity">
    <reaction evidence="8">
        <text>a myo-inositol phosphate + H2O = myo-inositol + phosphate</text>
        <dbReference type="Rhea" id="RHEA:24056"/>
        <dbReference type="ChEBI" id="CHEBI:15377"/>
        <dbReference type="ChEBI" id="CHEBI:17268"/>
        <dbReference type="ChEBI" id="CHEBI:43474"/>
        <dbReference type="ChEBI" id="CHEBI:84139"/>
        <dbReference type="EC" id="3.1.3.25"/>
    </reaction>
</comment>
<proteinExistence type="inferred from homology"/>
<dbReference type="SUPFAM" id="SSF56655">
    <property type="entry name" value="Carbohydrate phosphatase"/>
    <property type="match status" value="1"/>
</dbReference>
<accession>A0A9Q0S6H6</accession>
<dbReference type="Gene3D" id="3.40.190.80">
    <property type="match status" value="1"/>
</dbReference>
<evidence type="ECO:0000313" key="9">
    <source>
        <dbReference type="EMBL" id="KAJ6647197.1"/>
    </source>
</evidence>
<keyword evidence="6 7" id="KW-0460">Magnesium</keyword>
<evidence type="ECO:0000256" key="4">
    <source>
        <dbReference type="ARBA" id="ARBA00022723"/>
    </source>
</evidence>
<evidence type="ECO:0000256" key="1">
    <source>
        <dbReference type="ARBA" id="ARBA00001946"/>
    </source>
</evidence>
<gene>
    <name evidence="9" type="primary">ttx-7</name>
    <name evidence="9" type="ORF">Bhyg_02417</name>
</gene>
<dbReference type="GO" id="GO:0046872">
    <property type="term" value="F:metal ion binding"/>
    <property type="evidence" value="ECO:0007669"/>
    <property type="project" value="UniProtKB-KW"/>
</dbReference>
<name>A0A9Q0S6H6_9DIPT</name>
<dbReference type="InterPro" id="IPR020583">
    <property type="entry name" value="Inositol_monoP_metal-BS"/>
</dbReference>
<dbReference type="PROSITE" id="PS00630">
    <property type="entry name" value="IMP_2"/>
    <property type="match status" value="1"/>
</dbReference>
<reference evidence="9" key="1">
    <citation type="submission" date="2022-07" db="EMBL/GenBank/DDBJ databases">
        <authorList>
            <person name="Trinca V."/>
            <person name="Uliana J.V.C."/>
            <person name="Torres T.T."/>
            <person name="Ward R.J."/>
            <person name="Monesi N."/>
        </authorList>
    </citation>
    <scope>NUCLEOTIDE SEQUENCE</scope>
    <source>
        <strain evidence="9">HSMRA1968</strain>
        <tissue evidence="9">Whole embryos</tissue>
    </source>
</reference>
<protein>
    <recommendedName>
        <fullName evidence="8">Inositol-1-monophosphatase</fullName>
        <ecNumber evidence="8">3.1.3.25</ecNumber>
    </recommendedName>
</protein>
<organism evidence="9 10">
    <name type="scientific">Pseudolycoriella hygida</name>
    <dbReference type="NCBI Taxonomy" id="35572"/>
    <lineage>
        <taxon>Eukaryota</taxon>
        <taxon>Metazoa</taxon>
        <taxon>Ecdysozoa</taxon>
        <taxon>Arthropoda</taxon>
        <taxon>Hexapoda</taxon>
        <taxon>Insecta</taxon>
        <taxon>Pterygota</taxon>
        <taxon>Neoptera</taxon>
        <taxon>Endopterygota</taxon>
        <taxon>Diptera</taxon>
        <taxon>Nematocera</taxon>
        <taxon>Sciaroidea</taxon>
        <taxon>Sciaridae</taxon>
        <taxon>Pseudolycoriella</taxon>
    </lineage>
</organism>
<dbReference type="GO" id="GO:0046854">
    <property type="term" value="P:phosphatidylinositol phosphate biosynthetic process"/>
    <property type="evidence" value="ECO:0007669"/>
    <property type="project" value="InterPro"/>
</dbReference>
<evidence type="ECO:0000256" key="5">
    <source>
        <dbReference type="ARBA" id="ARBA00022801"/>
    </source>
</evidence>
<dbReference type="GO" id="GO:0008934">
    <property type="term" value="F:inositol monophosphate 1-phosphatase activity"/>
    <property type="evidence" value="ECO:0007669"/>
    <property type="project" value="InterPro"/>
</dbReference>
<feature type="binding site" evidence="7">
    <location>
        <position position="102"/>
    </location>
    <ligand>
        <name>Mg(2+)</name>
        <dbReference type="ChEBI" id="CHEBI:18420"/>
        <label>1</label>
        <note>catalytic</note>
    </ligand>
</feature>
<evidence type="ECO:0000256" key="7">
    <source>
        <dbReference type="PIRSR" id="PIRSR600760-2"/>
    </source>
</evidence>
<dbReference type="FunFam" id="3.40.190.80:FF:000002">
    <property type="entry name" value="Inositol-1-monophosphatase"/>
    <property type="match status" value="1"/>
</dbReference>
<keyword evidence="5 8" id="KW-0378">Hydrolase</keyword>
<comment type="pathway">
    <text evidence="2 8">Polyol metabolism; myo-inositol biosynthesis; myo-inositol from D-glucose 6-phosphate: step 2/2.</text>
</comment>
<dbReference type="InterPro" id="IPR020552">
    <property type="entry name" value="Inositol_monoPase_Li-sen"/>
</dbReference>
<feature type="binding site" evidence="7">
    <location>
        <position position="99"/>
    </location>
    <ligand>
        <name>Mg(2+)</name>
        <dbReference type="ChEBI" id="CHEBI:18420"/>
        <label>1</label>
        <note>catalytic</note>
    </ligand>
</feature>
<dbReference type="PROSITE" id="PS00629">
    <property type="entry name" value="IMP_1"/>
    <property type="match status" value="1"/>
</dbReference>
<dbReference type="Proteomes" id="UP001151699">
    <property type="component" value="Chromosome A"/>
</dbReference>
<keyword evidence="10" id="KW-1185">Reference proteome</keyword>
<comment type="cofactor">
    <cofactor evidence="1 7 8">
        <name>Mg(2+)</name>
        <dbReference type="ChEBI" id="CHEBI:18420"/>
    </cofactor>
</comment>
<sequence>MSGSRQIVSDEDSINLDDCYNLALDLVRKAGDLVKEGFEKLSKTVECKSGSWDLVTEYDAKVENLLINGITCSYPGHCFIAEETKADEVLTDAPTWIIDPVDGTNNFVHGIPFTAISVAFVLKKEIQIGIVYNPIMNEMYTARLGQGAFLNGKQIAVSNAKTLDESMYCHEISLARRDALRDKHMKRVYKITACSQGIRSFGCAALSLAYVARGSIDCYHLEDLYPWDVAAGALLIREAGGKVFKSDGGPYDIMDPQVVCAATDELSREVVEAIKVADEWNLRME</sequence>
<dbReference type="EMBL" id="WJQU01000001">
    <property type="protein sequence ID" value="KAJ6647197.1"/>
    <property type="molecule type" value="Genomic_DNA"/>
</dbReference>
<dbReference type="Pfam" id="PF00459">
    <property type="entry name" value="Inositol_P"/>
    <property type="match status" value="1"/>
</dbReference>
<feature type="binding site" evidence="7">
    <location>
        <position position="228"/>
    </location>
    <ligand>
        <name>Mg(2+)</name>
        <dbReference type="ChEBI" id="CHEBI:18420"/>
        <label>1</label>
        <note>catalytic</note>
    </ligand>
</feature>
<dbReference type="InterPro" id="IPR033942">
    <property type="entry name" value="IMPase"/>
</dbReference>
<dbReference type="AlphaFoldDB" id="A0A9Q0S6H6"/>
<evidence type="ECO:0000313" key="10">
    <source>
        <dbReference type="Proteomes" id="UP001151699"/>
    </source>
</evidence>
<comment type="caution">
    <text evidence="9">The sequence shown here is derived from an EMBL/GenBank/DDBJ whole genome shotgun (WGS) entry which is preliminary data.</text>
</comment>
<dbReference type="GO" id="GO:0007165">
    <property type="term" value="P:signal transduction"/>
    <property type="evidence" value="ECO:0007669"/>
    <property type="project" value="TreeGrafter"/>
</dbReference>
<feature type="binding site" evidence="7">
    <location>
        <position position="82"/>
    </location>
    <ligand>
        <name>Mg(2+)</name>
        <dbReference type="ChEBI" id="CHEBI:18420"/>
        <label>1</label>
        <note>catalytic</note>
    </ligand>
</feature>
<keyword evidence="4 7" id="KW-0479">Metal-binding</keyword>
<dbReference type="OrthoDB" id="10254945at2759"/>
<dbReference type="EC" id="3.1.3.25" evidence="8"/>